<evidence type="ECO:0000313" key="2">
    <source>
        <dbReference type="EMBL" id="CRK36209.1"/>
    </source>
</evidence>
<feature type="compositionally biased region" description="Polar residues" evidence="1">
    <location>
        <begin position="69"/>
        <end position="84"/>
    </location>
</feature>
<dbReference type="Proteomes" id="UP000044602">
    <property type="component" value="Unassembled WGS sequence"/>
</dbReference>
<sequence>MRRHEDELQFLASLKQGLQDASDLEVLGQQVQRRIDNLESGLTTTPTGSIIATTQYDAAPSPGEAIASGSPSLGTPPSVTNLSKRTRESSSSENAEPTTVRRREGTLSSQSAATLRCLESLAWGRFTGPCYPHRRCNCMRYRTYAELASVNCDTRDVYLQWSPTNIDPKILLPNNYARRLVKDFHMQHLWWHHNGFHSDTFLEQCEIFWTSGAVVHPLWMALYLAVTCTSLWSLANSPRQCRELGLAFDDSLIELQFRKLTEILYEEDFLQNPSTGERLRKRACDVLAAKCATLIEVLLSVEEELVIKVMRMRDGTIEEKQREAIDELIASQGILAKFLDLDPVFGMRPMFWESPAASETWDPAVLYDVEQFEDFDVWYNEVFSGVVY</sequence>
<feature type="region of interest" description="Disordered" evidence="1">
    <location>
        <begin position="61"/>
        <end position="107"/>
    </location>
</feature>
<evidence type="ECO:0000256" key="1">
    <source>
        <dbReference type="SAM" id="MobiDB-lite"/>
    </source>
</evidence>
<dbReference type="AlphaFoldDB" id="A0A0G4MPS7"/>
<gene>
    <name evidence="2" type="ORF">BN1708_006978</name>
</gene>
<dbReference type="CDD" id="cd12148">
    <property type="entry name" value="fungal_TF_MHR"/>
    <property type="match status" value="1"/>
</dbReference>
<reference evidence="2 3" key="1">
    <citation type="submission" date="2015-05" db="EMBL/GenBank/DDBJ databases">
        <authorList>
            <person name="Wang D.B."/>
            <person name="Wang M."/>
        </authorList>
    </citation>
    <scope>NUCLEOTIDE SEQUENCE [LARGE SCALE GENOMIC DNA]</scope>
    <source>
        <strain evidence="2">VL1</strain>
    </source>
</reference>
<proteinExistence type="predicted"/>
<dbReference type="STRING" id="100787.A0A0G4MPS7"/>
<protein>
    <submittedName>
        <fullName evidence="2">Uncharacterized protein</fullName>
    </submittedName>
</protein>
<evidence type="ECO:0000313" key="3">
    <source>
        <dbReference type="Proteomes" id="UP000044602"/>
    </source>
</evidence>
<name>A0A0G4MPS7_VERLO</name>
<organism evidence="2 3">
    <name type="scientific">Verticillium longisporum</name>
    <name type="common">Verticillium dahliae var. longisporum</name>
    <dbReference type="NCBI Taxonomy" id="100787"/>
    <lineage>
        <taxon>Eukaryota</taxon>
        <taxon>Fungi</taxon>
        <taxon>Dikarya</taxon>
        <taxon>Ascomycota</taxon>
        <taxon>Pezizomycotina</taxon>
        <taxon>Sordariomycetes</taxon>
        <taxon>Hypocreomycetidae</taxon>
        <taxon>Glomerellales</taxon>
        <taxon>Plectosphaerellaceae</taxon>
        <taxon>Verticillium</taxon>
    </lineage>
</organism>
<keyword evidence="3" id="KW-1185">Reference proteome</keyword>
<accession>A0A0G4MPS7</accession>
<dbReference type="EMBL" id="CVQH01023972">
    <property type="protein sequence ID" value="CRK36209.1"/>
    <property type="molecule type" value="Genomic_DNA"/>
</dbReference>